<keyword evidence="3" id="KW-1185">Reference proteome</keyword>
<feature type="non-terminal residue" evidence="2">
    <location>
        <position position="52"/>
    </location>
</feature>
<sequence>MLSCNMLLLILMEIMGSLNRGTRLALWHLTVWGLLGLLLVVLPFYHSYHTLS</sequence>
<evidence type="ECO:0000313" key="2">
    <source>
        <dbReference type="EMBL" id="GFH32509.1"/>
    </source>
</evidence>
<evidence type="ECO:0000256" key="1">
    <source>
        <dbReference type="SAM" id="Phobius"/>
    </source>
</evidence>
<name>A0A6A0AHS1_HAELA</name>
<organism evidence="2 3">
    <name type="scientific">Haematococcus lacustris</name>
    <name type="common">Green alga</name>
    <name type="synonym">Haematococcus pluvialis</name>
    <dbReference type="NCBI Taxonomy" id="44745"/>
    <lineage>
        <taxon>Eukaryota</taxon>
        <taxon>Viridiplantae</taxon>
        <taxon>Chlorophyta</taxon>
        <taxon>core chlorophytes</taxon>
        <taxon>Chlorophyceae</taxon>
        <taxon>CS clade</taxon>
        <taxon>Chlamydomonadales</taxon>
        <taxon>Haematococcaceae</taxon>
        <taxon>Haematococcus</taxon>
    </lineage>
</organism>
<dbReference type="EMBL" id="BLLF01006734">
    <property type="protein sequence ID" value="GFH32509.1"/>
    <property type="molecule type" value="Genomic_DNA"/>
</dbReference>
<reference evidence="2 3" key="1">
    <citation type="submission" date="2020-02" db="EMBL/GenBank/DDBJ databases">
        <title>Draft genome sequence of Haematococcus lacustris strain NIES-144.</title>
        <authorList>
            <person name="Morimoto D."/>
            <person name="Nakagawa S."/>
            <person name="Yoshida T."/>
            <person name="Sawayama S."/>
        </authorList>
    </citation>
    <scope>NUCLEOTIDE SEQUENCE [LARGE SCALE GENOMIC DNA]</scope>
    <source>
        <strain evidence="2 3">NIES-144</strain>
    </source>
</reference>
<gene>
    <name evidence="2" type="ORF">HaLaN_31741</name>
</gene>
<feature type="transmembrane region" description="Helical" evidence="1">
    <location>
        <begin position="24"/>
        <end position="45"/>
    </location>
</feature>
<feature type="non-terminal residue" evidence="2">
    <location>
        <position position="1"/>
    </location>
</feature>
<dbReference type="Proteomes" id="UP000485058">
    <property type="component" value="Unassembled WGS sequence"/>
</dbReference>
<accession>A0A6A0AHS1</accession>
<evidence type="ECO:0000313" key="3">
    <source>
        <dbReference type="Proteomes" id="UP000485058"/>
    </source>
</evidence>
<dbReference type="AlphaFoldDB" id="A0A6A0AHS1"/>
<comment type="caution">
    <text evidence="2">The sequence shown here is derived from an EMBL/GenBank/DDBJ whole genome shotgun (WGS) entry which is preliminary data.</text>
</comment>
<protein>
    <submittedName>
        <fullName evidence="2">Uncharacterized protein</fullName>
    </submittedName>
</protein>
<keyword evidence="1" id="KW-0812">Transmembrane</keyword>
<keyword evidence="1" id="KW-0472">Membrane</keyword>
<keyword evidence="1" id="KW-1133">Transmembrane helix</keyword>
<proteinExistence type="predicted"/>